<protein>
    <submittedName>
        <fullName evidence="2">Uncharacterized protein</fullName>
    </submittedName>
</protein>
<name>A0A0W8EAH1_9ZZZZ</name>
<feature type="region of interest" description="Disordered" evidence="1">
    <location>
        <begin position="50"/>
        <end position="71"/>
    </location>
</feature>
<sequence>MSDTPQGEPPPYPAVWFLHTGKGKGVDSGFREKAVSRGYAGQMATTTEVLQGDDQEGGMNRGRGVGAGAPA</sequence>
<evidence type="ECO:0000313" key="2">
    <source>
        <dbReference type="EMBL" id="KUG05650.1"/>
    </source>
</evidence>
<accession>A0A0W8EAH1</accession>
<gene>
    <name evidence="2" type="ORF">ASZ90_016915</name>
</gene>
<comment type="caution">
    <text evidence="2">The sequence shown here is derived from an EMBL/GenBank/DDBJ whole genome shotgun (WGS) entry which is preliminary data.</text>
</comment>
<dbReference type="EMBL" id="LNQE01001788">
    <property type="protein sequence ID" value="KUG05650.1"/>
    <property type="molecule type" value="Genomic_DNA"/>
</dbReference>
<proteinExistence type="predicted"/>
<dbReference type="AlphaFoldDB" id="A0A0W8EAH1"/>
<organism evidence="2">
    <name type="scientific">hydrocarbon metagenome</name>
    <dbReference type="NCBI Taxonomy" id="938273"/>
    <lineage>
        <taxon>unclassified sequences</taxon>
        <taxon>metagenomes</taxon>
        <taxon>ecological metagenomes</taxon>
    </lineage>
</organism>
<reference evidence="2" key="1">
    <citation type="journal article" date="2015" name="Proc. Natl. Acad. Sci. U.S.A.">
        <title>Networks of energetic and metabolic interactions define dynamics in microbial communities.</title>
        <authorList>
            <person name="Embree M."/>
            <person name="Liu J.K."/>
            <person name="Al-Bassam M.M."/>
            <person name="Zengler K."/>
        </authorList>
    </citation>
    <scope>NUCLEOTIDE SEQUENCE</scope>
</reference>
<evidence type="ECO:0000256" key="1">
    <source>
        <dbReference type="SAM" id="MobiDB-lite"/>
    </source>
</evidence>
<feature type="compositionally biased region" description="Gly residues" evidence="1">
    <location>
        <begin position="59"/>
        <end position="71"/>
    </location>
</feature>